<dbReference type="EMBL" id="NCXP01000001">
    <property type="protein sequence ID" value="OSC43003.1"/>
    <property type="molecule type" value="Genomic_DNA"/>
</dbReference>
<gene>
    <name evidence="3" type="ORF">B8W66_00890</name>
</gene>
<feature type="domain" description="Methyltransferase type 11" evidence="2">
    <location>
        <begin position="95"/>
        <end position="191"/>
    </location>
</feature>
<evidence type="ECO:0000313" key="3">
    <source>
        <dbReference type="EMBL" id="OSC43003.1"/>
    </source>
</evidence>
<dbReference type="STRING" id="1430326.B8W66_00890"/>
<sequence length="282" mass="32435">MGAQRFINEFKPANKVFNLLAYLQFQLQYSVAKLRDWKDSQSPAKDPVPPARLRHRVHGNLSRASYLEVGRNVAKDIADLCRIAGRDFYSFTDILDFGCGCGRVIQNFRDPAKPCNLYATDIDPDLVSWGKSNLSDIRWSVNSHHAPSPFNDNSFDLIYCVSVFTHLDEDLQHEWLRELQRIARPGSTLILTVHGGHHIGALDASYRNEIRQRGFLYITSAEGRLKLDGLPDFYQSTYHTKEYIHKVWSQYFDIVDYVERGINNDQDAVLLRKPKREESTLG</sequence>
<evidence type="ECO:0000259" key="2">
    <source>
        <dbReference type="Pfam" id="PF08241"/>
    </source>
</evidence>
<dbReference type="OrthoDB" id="5566900at2"/>
<accession>A0A1X2M076</accession>
<dbReference type="RefSeq" id="WP_085323143.1">
    <property type="nucleotide sequence ID" value="NZ_NCXP01000001.1"/>
</dbReference>
<name>A0A1X2M076_9MYCO</name>
<keyword evidence="1" id="KW-0489">Methyltransferase</keyword>
<dbReference type="GO" id="GO:0032259">
    <property type="term" value="P:methylation"/>
    <property type="evidence" value="ECO:0007669"/>
    <property type="project" value="UniProtKB-KW"/>
</dbReference>
<dbReference type="Proteomes" id="UP000193247">
    <property type="component" value="Unassembled WGS sequence"/>
</dbReference>
<dbReference type="SUPFAM" id="SSF53335">
    <property type="entry name" value="S-adenosyl-L-methionine-dependent methyltransferases"/>
    <property type="match status" value="1"/>
</dbReference>
<dbReference type="PANTHER" id="PTHR42912">
    <property type="entry name" value="METHYLTRANSFERASE"/>
    <property type="match status" value="1"/>
</dbReference>
<organism evidence="3 4">
    <name type="scientific">Mycobacterium decipiens</name>
    <dbReference type="NCBI Taxonomy" id="1430326"/>
    <lineage>
        <taxon>Bacteria</taxon>
        <taxon>Bacillati</taxon>
        <taxon>Actinomycetota</taxon>
        <taxon>Actinomycetes</taxon>
        <taxon>Mycobacteriales</taxon>
        <taxon>Mycobacteriaceae</taxon>
        <taxon>Mycobacterium</taxon>
    </lineage>
</organism>
<protein>
    <recommendedName>
        <fullName evidence="2">Methyltransferase type 11 domain-containing protein</fullName>
    </recommendedName>
</protein>
<evidence type="ECO:0000313" key="4">
    <source>
        <dbReference type="Proteomes" id="UP000193247"/>
    </source>
</evidence>
<dbReference type="InterPro" id="IPR050508">
    <property type="entry name" value="Methyltransf_Superfamily"/>
</dbReference>
<dbReference type="InterPro" id="IPR013216">
    <property type="entry name" value="Methyltransf_11"/>
</dbReference>
<dbReference type="CDD" id="cd02440">
    <property type="entry name" value="AdoMet_MTases"/>
    <property type="match status" value="1"/>
</dbReference>
<dbReference type="InterPro" id="IPR029063">
    <property type="entry name" value="SAM-dependent_MTases_sf"/>
</dbReference>
<dbReference type="GO" id="GO:0008757">
    <property type="term" value="F:S-adenosylmethionine-dependent methyltransferase activity"/>
    <property type="evidence" value="ECO:0007669"/>
    <property type="project" value="InterPro"/>
</dbReference>
<keyword evidence="1" id="KW-0808">Transferase</keyword>
<comment type="caution">
    <text evidence="3">The sequence shown here is derived from an EMBL/GenBank/DDBJ whole genome shotgun (WGS) entry which is preliminary data.</text>
</comment>
<dbReference type="Gene3D" id="3.40.50.150">
    <property type="entry name" value="Vaccinia Virus protein VP39"/>
    <property type="match status" value="1"/>
</dbReference>
<proteinExistence type="predicted"/>
<evidence type="ECO:0000256" key="1">
    <source>
        <dbReference type="ARBA" id="ARBA00022603"/>
    </source>
</evidence>
<dbReference type="PANTHER" id="PTHR42912:SF80">
    <property type="entry name" value="METHYLTRANSFERASE DOMAIN-CONTAINING PROTEIN"/>
    <property type="match status" value="1"/>
</dbReference>
<dbReference type="Pfam" id="PF08241">
    <property type="entry name" value="Methyltransf_11"/>
    <property type="match status" value="1"/>
</dbReference>
<dbReference type="AlphaFoldDB" id="A0A1X2M076"/>
<reference evidence="3 4" key="1">
    <citation type="submission" date="2017-04" db="EMBL/GenBank/DDBJ databases">
        <title>The new phylogeny of genus Mycobacterium.</title>
        <authorList>
            <person name="Tortoli E."/>
            <person name="Trovato A."/>
            <person name="Cirillo D.M."/>
        </authorList>
    </citation>
    <scope>NUCLEOTIDE SEQUENCE [LARGE SCALE GENOMIC DNA]</scope>
    <source>
        <strain evidence="3 4">TBL 1200985</strain>
    </source>
</reference>
<keyword evidence="4" id="KW-1185">Reference proteome</keyword>